<dbReference type="PANTHER" id="PTHR24205">
    <property type="entry name" value="FOUR AND A HALF LIM DOMAINS PROTEIN"/>
    <property type="match status" value="1"/>
</dbReference>
<dbReference type="PaxDb" id="2903-EOD32658"/>
<dbReference type="HOGENOM" id="CLU_1258146_0_0_1"/>
<dbReference type="Gene3D" id="2.10.110.10">
    <property type="entry name" value="Cysteine Rich Protein"/>
    <property type="match status" value="2"/>
</dbReference>
<dbReference type="eggNOG" id="KOG1701">
    <property type="taxonomic scope" value="Eukaryota"/>
</dbReference>
<dbReference type="SMART" id="SM00132">
    <property type="entry name" value="LIM"/>
    <property type="match status" value="2"/>
</dbReference>
<evidence type="ECO:0000256" key="3">
    <source>
        <dbReference type="ARBA" id="ARBA00022833"/>
    </source>
</evidence>
<dbReference type="PANTHER" id="PTHR24205:SF16">
    <property type="entry name" value="GH01042P-RELATED"/>
    <property type="match status" value="1"/>
</dbReference>
<evidence type="ECO:0000259" key="7">
    <source>
        <dbReference type="PROSITE" id="PS50023"/>
    </source>
</evidence>
<dbReference type="PROSITE" id="PS00478">
    <property type="entry name" value="LIM_DOMAIN_1"/>
    <property type="match status" value="1"/>
</dbReference>
<keyword evidence="2" id="KW-0677">Repeat</keyword>
<protein>
    <recommendedName>
        <fullName evidence="7">LIM zinc-binding domain-containing protein</fullName>
    </recommendedName>
</protein>
<feature type="compositionally biased region" description="Low complexity" evidence="6">
    <location>
        <begin position="163"/>
        <end position="172"/>
    </location>
</feature>
<dbReference type="CDD" id="cd08368">
    <property type="entry name" value="LIM"/>
    <property type="match status" value="2"/>
</dbReference>
<keyword evidence="4 5" id="KW-0440">LIM domain</keyword>
<dbReference type="RefSeq" id="XP_005785087.1">
    <property type="nucleotide sequence ID" value="XM_005785030.1"/>
</dbReference>
<dbReference type="KEGG" id="ehx:EMIHUDRAFT_467963"/>
<dbReference type="PROSITE" id="PS50023">
    <property type="entry name" value="LIM_DOMAIN_2"/>
    <property type="match status" value="1"/>
</dbReference>
<accession>A0A0D3KA73</accession>
<keyword evidence="3 5" id="KW-0862">Zinc</keyword>
<feature type="region of interest" description="Disordered" evidence="6">
    <location>
        <begin position="106"/>
        <end position="199"/>
    </location>
</feature>
<dbReference type="GO" id="GO:0003712">
    <property type="term" value="F:transcription coregulator activity"/>
    <property type="evidence" value="ECO:0007669"/>
    <property type="project" value="TreeGrafter"/>
</dbReference>
<evidence type="ECO:0000256" key="4">
    <source>
        <dbReference type="ARBA" id="ARBA00023038"/>
    </source>
</evidence>
<evidence type="ECO:0000256" key="6">
    <source>
        <dbReference type="SAM" id="MobiDB-lite"/>
    </source>
</evidence>
<dbReference type="Pfam" id="PF00412">
    <property type="entry name" value="LIM"/>
    <property type="match status" value="2"/>
</dbReference>
<dbReference type="GeneID" id="17277931"/>
<name>A0A0D3KA73_EMIH1</name>
<dbReference type="Proteomes" id="UP000013827">
    <property type="component" value="Unassembled WGS sequence"/>
</dbReference>
<keyword evidence="1 5" id="KW-0479">Metal-binding</keyword>
<reference evidence="9" key="1">
    <citation type="journal article" date="2013" name="Nature">
        <title>Pan genome of the phytoplankton Emiliania underpins its global distribution.</title>
        <authorList>
            <person name="Read B.A."/>
            <person name="Kegel J."/>
            <person name="Klute M.J."/>
            <person name="Kuo A."/>
            <person name="Lefebvre S.C."/>
            <person name="Maumus F."/>
            <person name="Mayer C."/>
            <person name="Miller J."/>
            <person name="Monier A."/>
            <person name="Salamov A."/>
            <person name="Young J."/>
            <person name="Aguilar M."/>
            <person name="Claverie J.M."/>
            <person name="Frickenhaus S."/>
            <person name="Gonzalez K."/>
            <person name="Herman E.K."/>
            <person name="Lin Y.C."/>
            <person name="Napier J."/>
            <person name="Ogata H."/>
            <person name="Sarno A.F."/>
            <person name="Shmutz J."/>
            <person name="Schroeder D."/>
            <person name="de Vargas C."/>
            <person name="Verret F."/>
            <person name="von Dassow P."/>
            <person name="Valentin K."/>
            <person name="Van de Peer Y."/>
            <person name="Wheeler G."/>
            <person name="Dacks J.B."/>
            <person name="Delwiche C.F."/>
            <person name="Dyhrman S.T."/>
            <person name="Glockner G."/>
            <person name="John U."/>
            <person name="Richards T."/>
            <person name="Worden A.Z."/>
            <person name="Zhang X."/>
            <person name="Grigoriev I.V."/>
            <person name="Allen A.E."/>
            <person name="Bidle K."/>
            <person name="Borodovsky M."/>
            <person name="Bowler C."/>
            <person name="Brownlee C."/>
            <person name="Cock J.M."/>
            <person name="Elias M."/>
            <person name="Gladyshev V.N."/>
            <person name="Groth M."/>
            <person name="Guda C."/>
            <person name="Hadaegh A."/>
            <person name="Iglesias-Rodriguez M.D."/>
            <person name="Jenkins J."/>
            <person name="Jones B.M."/>
            <person name="Lawson T."/>
            <person name="Leese F."/>
            <person name="Lindquist E."/>
            <person name="Lobanov A."/>
            <person name="Lomsadze A."/>
            <person name="Malik S.B."/>
            <person name="Marsh M.E."/>
            <person name="Mackinder L."/>
            <person name="Mock T."/>
            <person name="Mueller-Roeber B."/>
            <person name="Pagarete A."/>
            <person name="Parker M."/>
            <person name="Probert I."/>
            <person name="Quesneville H."/>
            <person name="Raines C."/>
            <person name="Rensing S.A."/>
            <person name="Riano-Pachon D.M."/>
            <person name="Richier S."/>
            <person name="Rokitta S."/>
            <person name="Shiraiwa Y."/>
            <person name="Soanes D.M."/>
            <person name="van der Giezen M."/>
            <person name="Wahlund T.M."/>
            <person name="Williams B."/>
            <person name="Wilson W."/>
            <person name="Wolfe G."/>
            <person name="Wurch L.L."/>
        </authorList>
    </citation>
    <scope>NUCLEOTIDE SEQUENCE</scope>
</reference>
<keyword evidence="9" id="KW-1185">Reference proteome</keyword>
<dbReference type="GO" id="GO:0005634">
    <property type="term" value="C:nucleus"/>
    <property type="evidence" value="ECO:0007669"/>
    <property type="project" value="TreeGrafter"/>
</dbReference>
<evidence type="ECO:0000313" key="9">
    <source>
        <dbReference type="Proteomes" id="UP000013827"/>
    </source>
</evidence>
<dbReference type="EnsemblProtists" id="EOD32658">
    <property type="protein sequence ID" value="EOD32658"/>
    <property type="gene ID" value="EMIHUDRAFT_467963"/>
</dbReference>
<evidence type="ECO:0000256" key="5">
    <source>
        <dbReference type="PROSITE-ProRule" id="PRU00125"/>
    </source>
</evidence>
<dbReference type="AlphaFoldDB" id="A0A0D3KA73"/>
<sequence>MWHSDCFVCAACGKPIDGDFAMLHGKPLHTACHLKDYGVLCAGCGRLIDGRADPGFVVAGDKSYHSACFKCAECGVSLAAGAPYHLVAGAAYCKLHDRRRKITRDKLKVHRQPTGAGERSTLRTRRRRPWAARPPGVRTRREYLARSRRASRREGEGRRRQGRGLLERAGALPPLTGVSTAGAESPGCEGAEGPAVPRGHCRALRRIDARGCAAIEESRQ</sequence>
<evidence type="ECO:0000313" key="8">
    <source>
        <dbReference type="EnsemblProtists" id="EOD32658"/>
    </source>
</evidence>
<evidence type="ECO:0000256" key="1">
    <source>
        <dbReference type="ARBA" id="ARBA00022723"/>
    </source>
</evidence>
<organism evidence="8 9">
    <name type="scientific">Emiliania huxleyi (strain CCMP1516)</name>
    <dbReference type="NCBI Taxonomy" id="280463"/>
    <lineage>
        <taxon>Eukaryota</taxon>
        <taxon>Haptista</taxon>
        <taxon>Haptophyta</taxon>
        <taxon>Prymnesiophyceae</taxon>
        <taxon>Isochrysidales</taxon>
        <taxon>Noelaerhabdaceae</taxon>
        <taxon>Emiliania</taxon>
    </lineage>
</organism>
<feature type="domain" description="LIM zinc-binding" evidence="7">
    <location>
        <begin position="39"/>
        <end position="103"/>
    </location>
</feature>
<reference evidence="8" key="2">
    <citation type="submission" date="2024-10" db="UniProtKB">
        <authorList>
            <consortium name="EnsemblProtists"/>
        </authorList>
    </citation>
    <scope>IDENTIFICATION</scope>
</reference>
<dbReference type="InterPro" id="IPR001781">
    <property type="entry name" value="Znf_LIM"/>
</dbReference>
<evidence type="ECO:0000256" key="2">
    <source>
        <dbReference type="ARBA" id="ARBA00022737"/>
    </source>
</evidence>
<dbReference type="SUPFAM" id="SSF57716">
    <property type="entry name" value="Glucocorticoid receptor-like (DNA-binding domain)"/>
    <property type="match status" value="1"/>
</dbReference>
<dbReference type="STRING" id="2903.R1DB47"/>
<dbReference type="GO" id="GO:0046872">
    <property type="term" value="F:metal ion binding"/>
    <property type="evidence" value="ECO:0007669"/>
    <property type="project" value="UniProtKB-KW"/>
</dbReference>
<proteinExistence type="predicted"/>